<accession>A0ABQ6F9X4</accession>
<dbReference type="Pfam" id="PF07589">
    <property type="entry name" value="PEP-CTERM"/>
    <property type="match status" value="1"/>
</dbReference>
<dbReference type="RefSeq" id="WP_284187694.1">
    <property type="nucleotide sequence ID" value="NZ_BSPX01000023.1"/>
</dbReference>
<dbReference type="InterPro" id="IPR013424">
    <property type="entry name" value="Ice-binding_C"/>
</dbReference>
<sequence>MKSAQKKIIGAALLSLALPLTAQATGTLQNDYVLAGVSDYGTLGSNKTVSPGILFDPTGSSIYGINDFLTPGTPLEGFFITSSAGNYQSNNTGHGSNSFVGFTIDQISSTVVSASASSLDGVLGVSNLYSLTTIGGRSAIEITTTLTNNTASVLTSLNFLRTLDPDPDVNAYSVYDTTNVTLSDDQACATGARTGQTICAFTAATYRHKAGVSASWATNPATYLAGTNSGNGDYTIGIGFDLGDLAAGDSLTLTYGYALGETLDIASGGSTGGGAIPEPSSPLLIATGLLGLAAIRRFKRKQR</sequence>
<dbReference type="EMBL" id="BSPX01000023">
    <property type="protein sequence ID" value="GLT22378.1"/>
    <property type="molecule type" value="Genomic_DNA"/>
</dbReference>
<gene>
    <name evidence="3" type="ORF">GCM10007933_18370</name>
</gene>
<proteinExistence type="predicted"/>
<keyword evidence="4" id="KW-1185">Reference proteome</keyword>
<feature type="signal peptide" evidence="1">
    <location>
        <begin position="1"/>
        <end position="24"/>
    </location>
</feature>
<protein>
    <recommendedName>
        <fullName evidence="2">Ice-binding protein C-terminal domain-containing protein</fullName>
    </recommendedName>
</protein>
<evidence type="ECO:0000259" key="2">
    <source>
        <dbReference type="Pfam" id="PF07589"/>
    </source>
</evidence>
<dbReference type="Proteomes" id="UP001157167">
    <property type="component" value="Unassembled WGS sequence"/>
</dbReference>
<comment type="caution">
    <text evidence="3">The sequence shown here is derived from an EMBL/GenBank/DDBJ whole genome shotgun (WGS) entry which is preliminary data.</text>
</comment>
<dbReference type="NCBIfam" id="TIGR02595">
    <property type="entry name" value="PEP_CTERM"/>
    <property type="match status" value="1"/>
</dbReference>
<evidence type="ECO:0000313" key="3">
    <source>
        <dbReference type="EMBL" id="GLT22378.1"/>
    </source>
</evidence>
<organism evidence="3 4">
    <name type="scientific">Zoogloea oryzae</name>
    <dbReference type="NCBI Taxonomy" id="310767"/>
    <lineage>
        <taxon>Bacteria</taxon>
        <taxon>Pseudomonadati</taxon>
        <taxon>Pseudomonadota</taxon>
        <taxon>Betaproteobacteria</taxon>
        <taxon>Rhodocyclales</taxon>
        <taxon>Zoogloeaceae</taxon>
        <taxon>Zoogloea</taxon>
    </lineage>
</organism>
<name>A0ABQ6F9X4_9RHOO</name>
<evidence type="ECO:0000313" key="4">
    <source>
        <dbReference type="Proteomes" id="UP001157167"/>
    </source>
</evidence>
<feature type="chain" id="PRO_5045788106" description="Ice-binding protein C-terminal domain-containing protein" evidence="1">
    <location>
        <begin position="25"/>
        <end position="303"/>
    </location>
</feature>
<evidence type="ECO:0000256" key="1">
    <source>
        <dbReference type="SAM" id="SignalP"/>
    </source>
</evidence>
<keyword evidence="1" id="KW-0732">Signal</keyword>
<feature type="domain" description="Ice-binding protein C-terminal" evidence="2">
    <location>
        <begin position="275"/>
        <end position="297"/>
    </location>
</feature>
<reference evidence="4" key="1">
    <citation type="journal article" date="2019" name="Int. J. Syst. Evol. Microbiol.">
        <title>The Global Catalogue of Microorganisms (GCM) 10K type strain sequencing project: providing services to taxonomists for standard genome sequencing and annotation.</title>
        <authorList>
            <consortium name="The Broad Institute Genomics Platform"/>
            <consortium name="The Broad Institute Genome Sequencing Center for Infectious Disease"/>
            <person name="Wu L."/>
            <person name="Ma J."/>
        </authorList>
    </citation>
    <scope>NUCLEOTIDE SEQUENCE [LARGE SCALE GENOMIC DNA]</scope>
    <source>
        <strain evidence="4">NBRC 102407</strain>
    </source>
</reference>